<dbReference type="Gene3D" id="3.30.450.40">
    <property type="match status" value="1"/>
</dbReference>
<accession>A0A318QDQ4</accession>
<evidence type="ECO:0000256" key="1">
    <source>
        <dbReference type="ARBA" id="ARBA00038454"/>
    </source>
</evidence>
<proteinExistence type="inferred from homology"/>
<dbReference type="RefSeq" id="WP_110529659.1">
    <property type="nucleotide sequence ID" value="NZ_NOXG01000006.1"/>
</dbReference>
<dbReference type="EMBL" id="NOXG01000006">
    <property type="protein sequence ID" value="PYD75691.1"/>
    <property type="molecule type" value="Genomic_DNA"/>
</dbReference>
<dbReference type="InterPro" id="IPR003018">
    <property type="entry name" value="GAF"/>
</dbReference>
<evidence type="ECO:0000313" key="3">
    <source>
        <dbReference type="EMBL" id="PYD75691.1"/>
    </source>
</evidence>
<dbReference type="InterPro" id="IPR029016">
    <property type="entry name" value="GAF-like_dom_sf"/>
</dbReference>
<sequence length="162" mass="16984">MTVQTGTSARLGEDDIVPSIAAVMEGEGDPIANAANIAAILFEGLADINWAGFYFLRGGQLVLGPFQGRVACTRIDMGKGVCGTAARQRATIVVPDVHQFEGHIACDAASRSEIVVPIMRAGQVLGVIDIDSPHVARFTPAHAKLIEQVASLYVRACGDATP</sequence>
<comment type="caution">
    <text evidence="3">The sequence shown here is derived from an EMBL/GenBank/DDBJ whole genome shotgun (WGS) entry which is preliminary data.</text>
</comment>
<dbReference type="SMART" id="SM00065">
    <property type="entry name" value="GAF"/>
    <property type="match status" value="1"/>
</dbReference>
<dbReference type="GO" id="GO:0005829">
    <property type="term" value="C:cytosol"/>
    <property type="evidence" value="ECO:0007669"/>
    <property type="project" value="TreeGrafter"/>
</dbReference>
<dbReference type="SUPFAM" id="SSF55781">
    <property type="entry name" value="GAF domain-like"/>
    <property type="match status" value="1"/>
</dbReference>
<dbReference type="Proteomes" id="UP000247609">
    <property type="component" value="Unassembled WGS sequence"/>
</dbReference>
<dbReference type="GO" id="GO:0033745">
    <property type="term" value="F:L-methionine-(R)-S-oxide reductase activity"/>
    <property type="evidence" value="ECO:0007669"/>
    <property type="project" value="TreeGrafter"/>
</dbReference>
<gene>
    <name evidence="3" type="ORF">CFR71_07755</name>
</gene>
<dbReference type="InterPro" id="IPR051330">
    <property type="entry name" value="Phosphatase_reg/MetRdx"/>
</dbReference>
<protein>
    <submittedName>
        <fullName evidence="3">Histidine kinase</fullName>
    </submittedName>
</protein>
<dbReference type="PANTHER" id="PTHR21021">
    <property type="entry name" value="GAF/PUTATIVE CYTOSKELETAL PROTEIN"/>
    <property type="match status" value="1"/>
</dbReference>
<comment type="similarity">
    <text evidence="1">Belongs to the free Met sulfoxide reductase family.</text>
</comment>
<dbReference type="AlphaFoldDB" id="A0A318QDQ4"/>
<evidence type="ECO:0000313" key="4">
    <source>
        <dbReference type="Proteomes" id="UP000247609"/>
    </source>
</evidence>
<keyword evidence="3" id="KW-0418">Kinase</keyword>
<dbReference type="Pfam" id="PF13185">
    <property type="entry name" value="GAF_2"/>
    <property type="match status" value="1"/>
</dbReference>
<name>A0A318QDQ4_9PROT</name>
<organism evidence="3 4">
    <name type="scientific">Novacetimonas pomaceti</name>
    <dbReference type="NCBI Taxonomy" id="2021998"/>
    <lineage>
        <taxon>Bacteria</taxon>
        <taxon>Pseudomonadati</taxon>
        <taxon>Pseudomonadota</taxon>
        <taxon>Alphaproteobacteria</taxon>
        <taxon>Acetobacterales</taxon>
        <taxon>Acetobacteraceae</taxon>
        <taxon>Novacetimonas</taxon>
    </lineage>
</organism>
<evidence type="ECO:0000259" key="2">
    <source>
        <dbReference type="SMART" id="SM00065"/>
    </source>
</evidence>
<feature type="domain" description="GAF" evidence="2">
    <location>
        <begin position="29"/>
        <end position="158"/>
    </location>
</feature>
<dbReference type="PANTHER" id="PTHR21021:SF15">
    <property type="entry name" value="FREE METHIONINE-R-SULFOXIDE REDUCTASE"/>
    <property type="match status" value="1"/>
</dbReference>
<dbReference type="GO" id="GO:0016301">
    <property type="term" value="F:kinase activity"/>
    <property type="evidence" value="ECO:0007669"/>
    <property type="project" value="UniProtKB-KW"/>
</dbReference>
<dbReference type="InterPro" id="IPR000614">
    <property type="entry name" value="FRMsr_CS"/>
</dbReference>
<keyword evidence="3" id="KW-0808">Transferase</keyword>
<reference evidence="3 4" key="1">
    <citation type="submission" date="2017-07" db="EMBL/GenBank/DDBJ databases">
        <title>A draft genome sequence of Komagataeibacter sp. T5K1.</title>
        <authorList>
            <person name="Skraban J."/>
            <person name="Cleenwerck I."/>
            <person name="Vandamme P."/>
            <person name="Trcek J."/>
        </authorList>
    </citation>
    <scope>NUCLEOTIDE SEQUENCE [LARGE SCALE GENOMIC DNA]</scope>
    <source>
        <strain evidence="3 4">T5K1</strain>
    </source>
</reference>
<dbReference type="FunFam" id="3.30.450.40:FF:000008">
    <property type="entry name" value="GAF domain-containing proteins"/>
    <property type="match status" value="1"/>
</dbReference>
<dbReference type="PROSITE" id="PS01320">
    <property type="entry name" value="UPF0067"/>
    <property type="match status" value="1"/>
</dbReference>